<dbReference type="InterPro" id="IPR000182">
    <property type="entry name" value="GNAT_dom"/>
</dbReference>
<dbReference type="GO" id="GO:0016747">
    <property type="term" value="F:acyltransferase activity, transferring groups other than amino-acyl groups"/>
    <property type="evidence" value="ECO:0007669"/>
    <property type="project" value="InterPro"/>
</dbReference>
<organism evidence="2 3">
    <name type="scientific">Inquilinus limosus MP06</name>
    <dbReference type="NCBI Taxonomy" id="1398085"/>
    <lineage>
        <taxon>Bacteria</taxon>
        <taxon>Pseudomonadati</taxon>
        <taxon>Pseudomonadota</taxon>
        <taxon>Alphaproteobacteria</taxon>
        <taxon>Rhodospirillales</taxon>
        <taxon>Rhodospirillaceae</taxon>
        <taxon>Inquilinus</taxon>
    </lineage>
</organism>
<dbReference type="AlphaFoldDB" id="A0A0A0D779"/>
<dbReference type="Gene3D" id="3.40.630.30">
    <property type="match status" value="1"/>
</dbReference>
<name>A0A0A0D779_9PROT</name>
<dbReference type="EMBL" id="JANX01000155">
    <property type="protein sequence ID" value="KGM33713.1"/>
    <property type="molecule type" value="Genomic_DNA"/>
</dbReference>
<dbReference type="Pfam" id="PF00583">
    <property type="entry name" value="Acetyltransf_1"/>
    <property type="match status" value="1"/>
</dbReference>
<dbReference type="Proteomes" id="UP000029995">
    <property type="component" value="Unassembled WGS sequence"/>
</dbReference>
<dbReference type="InterPro" id="IPR016181">
    <property type="entry name" value="Acyl_CoA_acyltransferase"/>
</dbReference>
<dbReference type="PROSITE" id="PS51186">
    <property type="entry name" value="GNAT"/>
    <property type="match status" value="1"/>
</dbReference>
<dbReference type="OrthoDB" id="275336at2"/>
<evidence type="ECO:0000313" key="2">
    <source>
        <dbReference type="EMBL" id="KGM33713.1"/>
    </source>
</evidence>
<reference evidence="2 3" key="1">
    <citation type="submission" date="2014-01" db="EMBL/GenBank/DDBJ databases">
        <title>Genome sequence determination for a cystic fibrosis isolate, Inquilinus limosus.</title>
        <authorList>
            <person name="Pino M."/>
            <person name="Di Conza J."/>
            <person name="Gutkind G."/>
        </authorList>
    </citation>
    <scope>NUCLEOTIDE SEQUENCE [LARGE SCALE GENOMIC DNA]</scope>
    <source>
        <strain evidence="2 3">MP06</strain>
    </source>
</reference>
<sequence length="212" mass="23556">MGHAGRHAGRDRPGTDAVVSAAGAAGTLTVTVTQLEMTARPARPAPPPPLARHLLMRAEPATVSFYRYLYDTIGANWLWTDRREWDDERLAVRLNDERTGVYVLYVAGVPAGYGELFQESVEVTDLAYFGLMPDFIGRRLGPFLLWSMIDLAWARPIRRMTVDTCTLDHPKALAHYQRAGFIPYAQRVVHKADPRLTGLLPRTAAPHIPLAG</sequence>
<proteinExistence type="predicted"/>
<accession>A0A0A0D779</accession>
<gene>
    <name evidence="2" type="ORF">P409_14245</name>
</gene>
<evidence type="ECO:0000313" key="3">
    <source>
        <dbReference type="Proteomes" id="UP000029995"/>
    </source>
</evidence>
<evidence type="ECO:0000259" key="1">
    <source>
        <dbReference type="PROSITE" id="PS51186"/>
    </source>
</evidence>
<comment type="caution">
    <text evidence="2">The sequence shown here is derived from an EMBL/GenBank/DDBJ whole genome shotgun (WGS) entry which is preliminary data.</text>
</comment>
<dbReference type="SUPFAM" id="SSF55729">
    <property type="entry name" value="Acyl-CoA N-acyltransferases (Nat)"/>
    <property type="match status" value="1"/>
</dbReference>
<protein>
    <recommendedName>
        <fullName evidence="1">N-acetyltransferase domain-containing protein</fullName>
    </recommendedName>
</protein>
<feature type="domain" description="N-acetyltransferase" evidence="1">
    <location>
        <begin position="56"/>
        <end position="206"/>
    </location>
</feature>